<reference evidence="2 3" key="1">
    <citation type="submission" date="2007-01" db="EMBL/GenBank/DDBJ databases">
        <authorList>
            <person name="Haygood M."/>
            <person name="Podell S."/>
            <person name="Anderson C."/>
            <person name="Hopkinson B."/>
            <person name="Roe K."/>
            <person name="Barbeau K."/>
            <person name="Gaasterland T."/>
            <person name="Ferriera S."/>
            <person name="Johnson J."/>
            <person name="Kravitz S."/>
            <person name="Beeson K."/>
            <person name="Sutton G."/>
            <person name="Rogers Y.-H."/>
            <person name="Friedman R."/>
            <person name="Frazier M."/>
            <person name="Venter J.C."/>
        </authorList>
    </citation>
    <scope>NUCLEOTIDE SEQUENCE [LARGE SCALE GENOMIC DNA]</scope>
    <source>
        <strain evidence="2 3">ATCC 23134</strain>
    </source>
</reference>
<keyword evidence="3" id="KW-1185">Reference proteome</keyword>
<evidence type="ECO:0000256" key="1">
    <source>
        <dbReference type="SAM" id="SignalP"/>
    </source>
</evidence>
<dbReference type="OrthoDB" id="977247at2"/>
<feature type="chain" id="PRO_5002642295" description="DUF4476 domain-containing protein" evidence="1">
    <location>
        <begin position="24"/>
        <end position="311"/>
    </location>
</feature>
<organism evidence="2 3">
    <name type="scientific">Microscilla marina ATCC 23134</name>
    <dbReference type="NCBI Taxonomy" id="313606"/>
    <lineage>
        <taxon>Bacteria</taxon>
        <taxon>Pseudomonadati</taxon>
        <taxon>Bacteroidota</taxon>
        <taxon>Cytophagia</taxon>
        <taxon>Cytophagales</taxon>
        <taxon>Microscillaceae</taxon>
        <taxon>Microscilla</taxon>
    </lineage>
</organism>
<dbReference type="eggNOG" id="ENOG5032BUM">
    <property type="taxonomic scope" value="Bacteria"/>
</dbReference>
<evidence type="ECO:0008006" key="4">
    <source>
        <dbReference type="Google" id="ProtNLM"/>
    </source>
</evidence>
<evidence type="ECO:0000313" key="3">
    <source>
        <dbReference type="Proteomes" id="UP000004095"/>
    </source>
</evidence>
<evidence type="ECO:0000313" key="2">
    <source>
        <dbReference type="EMBL" id="EAY28596.1"/>
    </source>
</evidence>
<proteinExistence type="predicted"/>
<dbReference type="Proteomes" id="UP000004095">
    <property type="component" value="Unassembled WGS sequence"/>
</dbReference>
<comment type="caution">
    <text evidence="2">The sequence shown here is derived from an EMBL/GenBank/DDBJ whole genome shotgun (WGS) entry which is preliminary data.</text>
</comment>
<accession>A1ZM64</accession>
<protein>
    <recommendedName>
        <fullName evidence="4">DUF4476 domain-containing protein</fullName>
    </recommendedName>
</protein>
<gene>
    <name evidence="2" type="ORF">M23134_04443</name>
</gene>
<dbReference type="EMBL" id="AAWS01000015">
    <property type="protein sequence ID" value="EAY28596.1"/>
    <property type="molecule type" value="Genomic_DNA"/>
</dbReference>
<keyword evidence="1" id="KW-0732">Signal</keyword>
<feature type="signal peptide" evidence="1">
    <location>
        <begin position="1"/>
        <end position="23"/>
    </location>
</feature>
<sequence length="311" mass="34736">MKKFRHILLFGLALTLSYSVTQAQYAFRVLASSGKSKVAGGGNLRVGGSLKSANRVTVSPRSYLSLVHKSGGTVQISKAGTYSIASLEQKLAKTKASVSKRYATYIISELTKGGKENINKNRYKYMNVTGSVKRDLTFNIINLFMASSNNYHNPKVTIKWNPLAMNKSYKVTIENLFNDELATSTVTDTSITIDFSQYKAEDQRFLVRVTPVQRKQAVKSRTCEIGQMNKKVEASFKKAYGSFKKSISGKMNAADKLSEAFIMEDHKLFVDALNSFREAVKMSGNDEAYITAYHQFLIRHGIGDYAKYVIK</sequence>
<name>A1ZM64_MICM2</name>
<dbReference type="AlphaFoldDB" id="A1ZM64"/>
<dbReference type="RefSeq" id="WP_002697878.1">
    <property type="nucleotide sequence ID" value="NZ_AAWS01000015.1"/>
</dbReference>